<keyword evidence="6" id="KW-0479">Metal-binding</keyword>
<gene>
    <name evidence="13" type="ORF">AXG93_4689s1270</name>
</gene>
<feature type="transmembrane region" description="Helical" evidence="11">
    <location>
        <begin position="239"/>
        <end position="257"/>
    </location>
</feature>
<keyword evidence="8 11" id="KW-1133">Transmembrane helix</keyword>
<keyword evidence="4" id="KW-0349">Heme</keyword>
<dbReference type="AlphaFoldDB" id="A0A176WKD0"/>
<feature type="transmembrane region" description="Helical" evidence="11">
    <location>
        <begin position="169"/>
        <end position="188"/>
    </location>
</feature>
<evidence type="ECO:0000256" key="9">
    <source>
        <dbReference type="ARBA" id="ARBA00023004"/>
    </source>
</evidence>
<dbReference type="CDD" id="cd08760">
    <property type="entry name" value="Cyt_b561_FRRS1_like"/>
    <property type="match status" value="1"/>
</dbReference>
<keyword evidence="14" id="KW-1185">Reference proteome</keyword>
<dbReference type="PROSITE" id="PS50939">
    <property type="entry name" value="CYTOCHROME_B561"/>
    <property type="match status" value="1"/>
</dbReference>
<evidence type="ECO:0000256" key="5">
    <source>
        <dbReference type="ARBA" id="ARBA00022692"/>
    </source>
</evidence>
<keyword evidence="10 11" id="KW-0472">Membrane</keyword>
<feature type="transmembrane region" description="Helical" evidence="11">
    <location>
        <begin position="105"/>
        <end position="125"/>
    </location>
</feature>
<reference evidence="13" key="1">
    <citation type="submission" date="2016-03" db="EMBL/GenBank/DDBJ databases">
        <title>Mechanisms controlling the formation of the plant cell surface in tip-growing cells are functionally conserved among land plants.</title>
        <authorList>
            <person name="Honkanen S."/>
            <person name="Jones V.A."/>
            <person name="Morieri G."/>
            <person name="Champion C."/>
            <person name="Hetherington A.J."/>
            <person name="Kelly S."/>
            <person name="Saint-Marcoux D."/>
            <person name="Proust H."/>
            <person name="Prescott H."/>
            <person name="Dolan L."/>
        </authorList>
    </citation>
    <scope>NUCLEOTIDE SEQUENCE [LARGE SCALE GENOMIC DNA]</scope>
    <source>
        <tissue evidence="13">Whole gametophyte</tissue>
    </source>
</reference>
<dbReference type="PANTHER" id="PTHR15422">
    <property type="entry name" value="OS05G0565100 PROTEIN"/>
    <property type="match status" value="1"/>
</dbReference>
<comment type="caution">
    <text evidence="13">The sequence shown here is derived from an EMBL/GenBank/DDBJ whole genome shotgun (WGS) entry which is preliminary data.</text>
</comment>
<feature type="transmembrane region" description="Helical" evidence="11">
    <location>
        <begin position="137"/>
        <end position="157"/>
    </location>
</feature>
<dbReference type="Proteomes" id="UP000077202">
    <property type="component" value="Unassembled WGS sequence"/>
</dbReference>
<evidence type="ECO:0000256" key="8">
    <source>
        <dbReference type="ARBA" id="ARBA00022989"/>
    </source>
</evidence>
<comment type="cofactor">
    <cofactor evidence="1">
        <name>heme b</name>
        <dbReference type="ChEBI" id="CHEBI:60344"/>
    </cofactor>
</comment>
<organism evidence="13 14">
    <name type="scientific">Marchantia polymorpha subsp. ruderalis</name>
    <dbReference type="NCBI Taxonomy" id="1480154"/>
    <lineage>
        <taxon>Eukaryota</taxon>
        <taxon>Viridiplantae</taxon>
        <taxon>Streptophyta</taxon>
        <taxon>Embryophyta</taxon>
        <taxon>Marchantiophyta</taxon>
        <taxon>Marchantiopsida</taxon>
        <taxon>Marchantiidae</taxon>
        <taxon>Marchantiales</taxon>
        <taxon>Marchantiaceae</taxon>
        <taxon>Marchantia</taxon>
    </lineage>
</organism>
<protein>
    <recommendedName>
        <fullName evidence="12">Cytochrome b561 domain-containing protein</fullName>
    </recommendedName>
</protein>
<dbReference type="GO" id="GO:0020037">
    <property type="term" value="F:heme binding"/>
    <property type="evidence" value="ECO:0007669"/>
    <property type="project" value="TreeGrafter"/>
</dbReference>
<dbReference type="GO" id="GO:0140575">
    <property type="term" value="F:transmembrane monodehydroascorbate reductase activity"/>
    <property type="evidence" value="ECO:0007669"/>
    <property type="project" value="InterPro"/>
</dbReference>
<dbReference type="Pfam" id="PF03188">
    <property type="entry name" value="Cytochrom_B561"/>
    <property type="match status" value="1"/>
</dbReference>
<evidence type="ECO:0000313" key="14">
    <source>
        <dbReference type="Proteomes" id="UP000077202"/>
    </source>
</evidence>
<sequence>MDASELLSGRAGQTVLIDRVCFIGSDVLSCHLLAVVRNLYRDPVQWRQGHVCQQFLALTDSKRECPIRTTDQRPAMAAFEAVSSSLQMFDPPPAGDILWYKAHGFLMWLSFSVLFPLGVMGVRYSRICKKLEYWFQYHWLLQSTGVLLSTVGLSIALRRFENCKNTTHGTIGVALAFIVLIQPVFAVFRPALGAQLRPYWAFSHWFLGTVTVVLGWVNIFQGLDLYFVDWPGSGPQTLLFWVFSAQVSLLVFCYLVMVRCPDSDCEYDKTKLSKPLLEKHQFMAKV</sequence>
<keyword evidence="7" id="KW-0249">Electron transport</keyword>
<name>A0A176WKD0_MARPO</name>
<feature type="domain" description="Cytochrome b561" evidence="12">
    <location>
        <begin position="70"/>
        <end position="261"/>
    </location>
</feature>
<evidence type="ECO:0000256" key="7">
    <source>
        <dbReference type="ARBA" id="ARBA00022982"/>
    </source>
</evidence>
<evidence type="ECO:0000256" key="11">
    <source>
        <dbReference type="SAM" id="Phobius"/>
    </source>
</evidence>
<dbReference type="InterPro" id="IPR006593">
    <property type="entry name" value="Cyt_b561/ferric_Rdtase_TM"/>
</dbReference>
<evidence type="ECO:0000313" key="13">
    <source>
        <dbReference type="EMBL" id="OAE33640.1"/>
    </source>
</evidence>
<dbReference type="GO" id="GO:0046872">
    <property type="term" value="F:metal ion binding"/>
    <property type="evidence" value="ECO:0007669"/>
    <property type="project" value="UniProtKB-KW"/>
</dbReference>
<evidence type="ECO:0000256" key="2">
    <source>
        <dbReference type="ARBA" id="ARBA00004141"/>
    </source>
</evidence>
<dbReference type="PANTHER" id="PTHR15422:SF24">
    <property type="entry name" value="DOMON RELATED DOMAIN-CONTAINING PROTEIN"/>
    <property type="match status" value="1"/>
</dbReference>
<accession>A0A176WKD0</accession>
<evidence type="ECO:0000256" key="1">
    <source>
        <dbReference type="ARBA" id="ARBA00001970"/>
    </source>
</evidence>
<proteinExistence type="predicted"/>
<dbReference type="EMBL" id="LVLJ01000592">
    <property type="protein sequence ID" value="OAE33640.1"/>
    <property type="molecule type" value="Genomic_DNA"/>
</dbReference>
<keyword evidence="3" id="KW-0813">Transport</keyword>
<evidence type="ECO:0000259" key="12">
    <source>
        <dbReference type="PROSITE" id="PS50939"/>
    </source>
</evidence>
<evidence type="ECO:0000256" key="10">
    <source>
        <dbReference type="ARBA" id="ARBA00023136"/>
    </source>
</evidence>
<evidence type="ECO:0000256" key="3">
    <source>
        <dbReference type="ARBA" id="ARBA00022448"/>
    </source>
</evidence>
<evidence type="ECO:0000256" key="4">
    <source>
        <dbReference type="ARBA" id="ARBA00022617"/>
    </source>
</evidence>
<keyword evidence="9" id="KW-0408">Iron</keyword>
<comment type="subcellular location">
    <subcellularLocation>
        <location evidence="2">Membrane</location>
        <topology evidence="2">Multi-pass membrane protein</topology>
    </subcellularLocation>
</comment>
<dbReference type="InterPro" id="IPR045150">
    <property type="entry name" value="CYB561D1/2"/>
</dbReference>
<keyword evidence="5 11" id="KW-0812">Transmembrane</keyword>
<dbReference type="GO" id="GO:0016020">
    <property type="term" value="C:membrane"/>
    <property type="evidence" value="ECO:0007669"/>
    <property type="project" value="UniProtKB-SubCell"/>
</dbReference>
<evidence type="ECO:0000256" key="6">
    <source>
        <dbReference type="ARBA" id="ARBA00022723"/>
    </source>
</evidence>
<dbReference type="Gene3D" id="1.20.120.1770">
    <property type="match status" value="1"/>
</dbReference>
<feature type="transmembrane region" description="Helical" evidence="11">
    <location>
        <begin position="200"/>
        <end position="219"/>
    </location>
</feature>
<dbReference type="SMART" id="SM00665">
    <property type="entry name" value="B561"/>
    <property type="match status" value="1"/>
</dbReference>